<evidence type="ECO:0008006" key="4">
    <source>
        <dbReference type="Google" id="ProtNLM"/>
    </source>
</evidence>
<dbReference type="InterPro" id="IPR032675">
    <property type="entry name" value="LRR_dom_sf"/>
</dbReference>
<feature type="coiled-coil region" evidence="1">
    <location>
        <begin position="68"/>
        <end position="95"/>
    </location>
</feature>
<keyword evidence="1" id="KW-0175">Coiled coil</keyword>
<dbReference type="GO" id="GO:0031146">
    <property type="term" value="P:SCF-dependent proteasomal ubiquitin-dependent protein catabolic process"/>
    <property type="evidence" value="ECO:0007669"/>
    <property type="project" value="TreeGrafter"/>
</dbReference>
<dbReference type="Gene3D" id="3.80.10.10">
    <property type="entry name" value="Ribonuclease Inhibitor"/>
    <property type="match status" value="1"/>
</dbReference>
<dbReference type="OrthoDB" id="2446104at2759"/>
<dbReference type="AlphaFoldDB" id="A0A197JTJ9"/>
<evidence type="ECO:0000313" key="3">
    <source>
        <dbReference type="Proteomes" id="UP000078512"/>
    </source>
</evidence>
<organism evidence="2 3">
    <name type="scientific">Linnemannia elongata AG-77</name>
    <dbReference type="NCBI Taxonomy" id="1314771"/>
    <lineage>
        <taxon>Eukaryota</taxon>
        <taxon>Fungi</taxon>
        <taxon>Fungi incertae sedis</taxon>
        <taxon>Mucoromycota</taxon>
        <taxon>Mortierellomycotina</taxon>
        <taxon>Mortierellomycetes</taxon>
        <taxon>Mortierellales</taxon>
        <taxon>Mortierellaceae</taxon>
        <taxon>Linnemannia</taxon>
    </lineage>
</organism>
<dbReference type="PANTHER" id="PTHR13318">
    <property type="entry name" value="PARTNER OF PAIRED, ISOFORM B-RELATED"/>
    <property type="match status" value="1"/>
</dbReference>
<keyword evidence="3" id="KW-1185">Reference proteome</keyword>
<dbReference type="Proteomes" id="UP000078512">
    <property type="component" value="Unassembled WGS sequence"/>
</dbReference>
<sequence>MAFFDIPELAEQVGYHLTSHDLTVCIRVNKTWNTLFTPQLWHTVPPLPGPNKPDFYRWPYFRHPQSLRQLAREDYYSAQQELEELGRQLDKDNRNNHPMPLFSRNGHLIRVLGLVQHQLRDPQTVQRFGFRESRLQSSFCSTKAGPIRNPTDLELMYYLLGRCTNLTRLQLLGRCLNIDELEPWKRIVRTGLPGTLTELTIKLDLGVSLGKSSFPPVLFSRCSPRLQSLRLDIKRSGSHFRENLYPPTTTEEDGDGEPLPLLKELRVTCQDKQPYPPSWPRFLNRCTHLEKLCVTSIDPSWIQALSACVQLQSLRLEMINSLSLRHLTSALRSGLPNLDSIRLDNSPLETTDRDNVGMLAASHMGWRSIAIPTMGPRAVQTLIQHCSTLEELDLTRAYGLTSRDMQRILSSSPCLVTFITLECDDYYSYSFKETTHILATDFIDADSSSNSLKPWACELSLKVFRAKISGIPRPDITRTFHGHPVKNDMVLQEVHSGQSQEILHRVYERLGRLTRLERLELGQEDRNTLDETRTFDDPAEVETLDDEDQQYDCLDMSIRSGLRMLEGLKQLRVLSVVRMATSIGVEEVQWMVQSWPKLKRLDGLNYDESREVDAYKWLQEHCPKIQSFQCDRAGIFK</sequence>
<evidence type="ECO:0000313" key="2">
    <source>
        <dbReference type="EMBL" id="OAQ27766.1"/>
    </source>
</evidence>
<dbReference type="SUPFAM" id="SSF52047">
    <property type="entry name" value="RNI-like"/>
    <property type="match status" value="1"/>
</dbReference>
<proteinExistence type="predicted"/>
<protein>
    <recommendedName>
        <fullName evidence="4">F-box domain-containing protein</fullName>
    </recommendedName>
</protein>
<name>A0A197JTJ9_9FUNG</name>
<dbReference type="PANTHER" id="PTHR13318:SF190">
    <property type="entry name" value="PARTNER OF PAIRED, ISOFORM B"/>
    <property type="match status" value="1"/>
</dbReference>
<dbReference type="EMBL" id="KV442054">
    <property type="protein sequence ID" value="OAQ27766.1"/>
    <property type="molecule type" value="Genomic_DNA"/>
</dbReference>
<evidence type="ECO:0000256" key="1">
    <source>
        <dbReference type="SAM" id="Coils"/>
    </source>
</evidence>
<dbReference type="GO" id="GO:0019005">
    <property type="term" value="C:SCF ubiquitin ligase complex"/>
    <property type="evidence" value="ECO:0007669"/>
    <property type="project" value="TreeGrafter"/>
</dbReference>
<accession>A0A197JTJ9</accession>
<gene>
    <name evidence="2" type="ORF">K457DRAFT_139194</name>
</gene>
<reference evidence="2 3" key="1">
    <citation type="submission" date="2016-05" db="EMBL/GenBank/DDBJ databases">
        <title>Genome sequencing reveals origins of a unique bacterial endosymbiosis in the earliest lineages of terrestrial Fungi.</title>
        <authorList>
            <consortium name="DOE Joint Genome Institute"/>
            <person name="Uehling J."/>
            <person name="Gryganskyi A."/>
            <person name="Hameed K."/>
            <person name="Tschaplinski T."/>
            <person name="Misztal P."/>
            <person name="Wu S."/>
            <person name="Desiro A."/>
            <person name="Vande Pol N."/>
            <person name="Du Z.-Y."/>
            <person name="Zienkiewicz A."/>
            <person name="Zienkiewicz K."/>
            <person name="Morin E."/>
            <person name="Tisserant E."/>
            <person name="Splivallo R."/>
            <person name="Hainaut M."/>
            <person name="Henrissat B."/>
            <person name="Ohm R."/>
            <person name="Kuo A."/>
            <person name="Yan J."/>
            <person name="Lipzen A."/>
            <person name="Nolan M."/>
            <person name="Labutti K."/>
            <person name="Barry K."/>
            <person name="Goldstein A."/>
            <person name="Labbe J."/>
            <person name="Schadt C."/>
            <person name="Tuskan G."/>
            <person name="Grigoriev I."/>
            <person name="Martin F."/>
            <person name="Vilgalys R."/>
            <person name="Bonito G."/>
        </authorList>
    </citation>
    <scope>NUCLEOTIDE SEQUENCE [LARGE SCALE GENOMIC DNA]</scope>
    <source>
        <strain evidence="2 3">AG-77</strain>
    </source>
</reference>